<dbReference type="STRING" id="1121865.OMW_00656"/>
<dbReference type="EMBL" id="ASWJ01000003">
    <property type="protein sequence ID" value="EOW87504.1"/>
    <property type="molecule type" value="Genomic_DNA"/>
</dbReference>
<dbReference type="eggNOG" id="ENOG5032FP5">
    <property type="taxonomic scope" value="Bacteria"/>
</dbReference>
<protein>
    <recommendedName>
        <fullName evidence="4">Lipoprotein</fullName>
    </recommendedName>
</protein>
<reference evidence="2 3" key="1">
    <citation type="submission" date="2013-03" db="EMBL/GenBank/DDBJ databases">
        <title>The Genome Sequence of Enterococcus columbae ATCC_51263 (PacBio/Illumina hybrid assembly).</title>
        <authorList>
            <consortium name="The Broad Institute Genomics Platform"/>
            <consortium name="The Broad Institute Genome Sequencing Center for Infectious Disease"/>
            <person name="Earl A."/>
            <person name="Russ C."/>
            <person name="Gilmore M."/>
            <person name="Surin D."/>
            <person name="Walker B."/>
            <person name="Young S."/>
            <person name="Zeng Q."/>
            <person name="Gargeya S."/>
            <person name="Fitzgerald M."/>
            <person name="Haas B."/>
            <person name="Abouelleil A."/>
            <person name="Allen A.W."/>
            <person name="Alvarado L."/>
            <person name="Arachchi H.M."/>
            <person name="Berlin A.M."/>
            <person name="Chapman S.B."/>
            <person name="Gainer-Dewar J."/>
            <person name="Goldberg J."/>
            <person name="Griggs A."/>
            <person name="Gujja S."/>
            <person name="Hansen M."/>
            <person name="Howarth C."/>
            <person name="Imamovic A."/>
            <person name="Ireland A."/>
            <person name="Larimer J."/>
            <person name="McCowan C."/>
            <person name="Murphy C."/>
            <person name="Pearson M."/>
            <person name="Poon T.W."/>
            <person name="Priest M."/>
            <person name="Roberts A."/>
            <person name="Saif S."/>
            <person name="Shea T."/>
            <person name="Sisk P."/>
            <person name="Sykes S."/>
            <person name="Wortman J."/>
            <person name="Nusbaum C."/>
            <person name="Birren B."/>
        </authorList>
    </citation>
    <scope>NUCLEOTIDE SEQUENCE [LARGE SCALE GENOMIC DNA]</scope>
    <source>
        <strain evidence="2 3">ATCC 51263</strain>
    </source>
</reference>
<feature type="signal peptide" evidence="1">
    <location>
        <begin position="1"/>
        <end position="24"/>
    </location>
</feature>
<dbReference type="OrthoDB" id="2195254at2"/>
<evidence type="ECO:0000313" key="2">
    <source>
        <dbReference type="EMBL" id="EOW87504.1"/>
    </source>
</evidence>
<organism evidence="2 3">
    <name type="scientific">Enterococcus columbae DSM 7374 = ATCC 51263</name>
    <dbReference type="NCBI Taxonomy" id="1121865"/>
    <lineage>
        <taxon>Bacteria</taxon>
        <taxon>Bacillati</taxon>
        <taxon>Bacillota</taxon>
        <taxon>Bacilli</taxon>
        <taxon>Lactobacillales</taxon>
        <taxon>Enterococcaceae</taxon>
        <taxon>Enterococcus</taxon>
    </lineage>
</organism>
<accession>S0KUC0</accession>
<dbReference type="AlphaFoldDB" id="S0KUC0"/>
<keyword evidence="3" id="KW-1185">Reference proteome</keyword>
<feature type="chain" id="PRO_5010288552" description="Lipoprotein" evidence="1">
    <location>
        <begin position="25"/>
        <end position="177"/>
    </location>
</feature>
<dbReference type="PATRIC" id="fig|1121865.3.peg.646"/>
<comment type="caution">
    <text evidence="2">The sequence shown here is derived from an EMBL/GenBank/DDBJ whole genome shotgun (WGS) entry which is preliminary data.</text>
</comment>
<dbReference type="Proteomes" id="UP000014113">
    <property type="component" value="Unassembled WGS sequence"/>
</dbReference>
<gene>
    <name evidence="2" type="ORF">I568_00548</name>
</gene>
<proteinExistence type="predicted"/>
<evidence type="ECO:0008006" key="4">
    <source>
        <dbReference type="Google" id="ProtNLM"/>
    </source>
</evidence>
<evidence type="ECO:0000313" key="3">
    <source>
        <dbReference type="Proteomes" id="UP000014113"/>
    </source>
</evidence>
<keyword evidence="1" id="KW-0732">Signal</keyword>
<dbReference type="RefSeq" id="WP_016182819.1">
    <property type="nucleotide sequence ID" value="NZ_JXKI01000006.1"/>
</dbReference>
<evidence type="ECO:0000256" key="1">
    <source>
        <dbReference type="SAM" id="SignalP"/>
    </source>
</evidence>
<dbReference type="PROSITE" id="PS51257">
    <property type="entry name" value="PROKAR_LIPOPROTEIN"/>
    <property type="match status" value="1"/>
</dbReference>
<sequence length="177" mass="20577">MKNKWISILLVVSLFILSACTSQSSSVKTGIQPKQSTTSENSDKTNDSYQDFIIIQTDNQGFPQSQGVYDFHDGSVHIVKQYIPEGHTSQADTRLQITQEERVKEALENDFKKHFAKLNFQNDPYYVYETTYTDCTIHKTDEDFTISSKEFTIKFNWVDKKHTILLDTNHVLYQIYQ</sequence>
<name>S0KUC0_9ENTE</name>